<proteinExistence type="predicted"/>
<organism evidence="1">
    <name type="scientific">marine sediment metagenome</name>
    <dbReference type="NCBI Taxonomy" id="412755"/>
    <lineage>
        <taxon>unclassified sequences</taxon>
        <taxon>metagenomes</taxon>
        <taxon>ecological metagenomes</taxon>
    </lineage>
</organism>
<dbReference type="EMBL" id="BART01017759">
    <property type="protein sequence ID" value="GAG81634.1"/>
    <property type="molecule type" value="Genomic_DNA"/>
</dbReference>
<comment type="caution">
    <text evidence="1">The sequence shown here is derived from an EMBL/GenBank/DDBJ whole genome shotgun (WGS) entry which is preliminary data.</text>
</comment>
<reference evidence="1" key="1">
    <citation type="journal article" date="2014" name="Front. Microbiol.">
        <title>High frequency of phylogenetically diverse reductive dehalogenase-homologous genes in deep subseafloor sedimentary metagenomes.</title>
        <authorList>
            <person name="Kawai M."/>
            <person name="Futagami T."/>
            <person name="Toyoda A."/>
            <person name="Takaki Y."/>
            <person name="Nishi S."/>
            <person name="Hori S."/>
            <person name="Arai W."/>
            <person name="Tsubouchi T."/>
            <person name="Morono Y."/>
            <person name="Uchiyama I."/>
            <person name="Ito T."/>
            <person name="Fujiyama A."/>
            <person name="Inagaki F."/>
            <person name="Takami H."/>
        </authorList>
    </citation>
    <scope>NUCLEOTIDE SEQUENCE</scope>
    <source>
        <strain evidence="1">Expedition CK06-06</strain>
    </source>
</reference>
<sequence>MNAFESSGLHDLVENEHLEVWVIAAEQVSDSGPYFDDMQKIFQLLFKENKVADEKELVELDIARVETQLAKMSQVSAREKKRALLIIRFHQLLAQKYQLSVREIGSHLERGKRIGMPSPDSLIKALEETDIYTRLDAILSYLQGLKDIILSEQESIGLENIYHKRHIAANIPSMYGSYHEPKFDALGLSFRLENLANTLFEELVATMNLRIITRSRISVKVTIDHSLDGYCCTPIVRNTHDFPILSGLLTIP</sequence>
<dbReference type="AlphaFoldDB" id="X1AHZ1"/>
<gene>
    <name evidence="1" type="ORF">S01H4_33699</name>
</gene>
<accession>X1AHZ1</accession>
<protein>
    <submittedName>
        <fullName evidence="1">Uncharacterized protein</fullName>
    </submittedName>
</protein>
<name>X1AHZ1_9ZZZZ</name>
<evidence type="ECO:0000313" key="1">
    <source>
        <dbReference type="EMBL" id="GAG81634.1"/>
    </source>
</evidence>